<dbReference type="InterPro" id="IPR015003">
    <property type="entry name" value="DUF1853"/>
</dbReference>
<dbReference type="AlphaFoldDB" id="A0A023BW22"/>
<dbReference type="OrthoDB" id="1466769at2"/>
<dbReference type="eggNOG" id="COG3782">
    <property type="taxonomic scope" value="Bacteria"/>
</dbReference>
<proteinExistence type="predicted"/>
<dbReference type="Pfam" id="PF08907">
    <property type="entry name" value="DUF1853"/>
    <property type="match status" value="1"/>
</dbReference>
<dbReference type="STRING" id="1317122.ATO12_14720"/>
<organism evidence="1 2">
    <name type="scientific">Aquimarina atlantica</name>
    <dbReference type="NCBI Taxonomy" id="1317122"/>
    <lineage>
        <taxon>Bacteria</taxon>
        <taxon>Pseudomonadati</taxon>
        <taxon>Bacteroidota</taxon>
        <taxon>Flavobacteriia</taxon>
        <taxon>Flavobacteriales</taxon>
        <taxon>Flavobacteriaceae</taxon>
        <taxon>Aquimarina</taxon>
    </lineage>
</organism>
<dbReference type="Proteomes" id="UP000023541">
    <property type="component" value="Unassembled WGS sequence"/>
</dbReference>
<evidence type="ECO:0000313" key="2">
    <source>
        <dbReference type="Proteomes" id="UP000023541"/>
    </source>
</evidence>
<evidence type="ECO:0008006" key="3">
    <source>
        <dbReference type="Google" id="ProtNLM"/>
    </source>
</evidence>
<protein>
    <recommendedName>
        <fullName evidence="3">DUF1853 domain-containing protein</fullName>
    </recommendedName>
</protein>
<dbReference type="EMBL" id="AQRA01000004">
    <property type="protein sequence ID" value="EZH74124.1"/>
    <property type="molecule type" value="Genomic_DNA"/>
</dbReference>
<dbReference type="RefSeq" id="WP_051575734.1">
    <property type="nucleotide sequence ID" value="NZ_AQRA01000004.1"/>
</dbReference>
<accession>A0A023BW22</accession>
<evidence type="ECO:0000313" key="1">
    <source>
        <dbReference type="EMBL" id="EZH74124.1"/>
    </source>
</evidence>
<gene>
    <name evidence="1" type="ORF">ATO12_14720</name>
</gene>
<name>A0A023BW22_9FLAO</name>
<reference evidence="1 2" key="1">
    <citation type="submission" date="2014-04" db="EMBL/GenBank/DDBJ databases">
        <title>Aquimarina sp. 22II-S11-z7 Genome Sequencing.</title>
        <authorList>
            <person name="Lai Q."/>
        </authorList>
    </citation>
    <scope>NUCLEOTIDE SEQUENCE [LARGE SCALE GENOMIC DNA]</scope>
    <source>
        <strain evidence="1 2">22II-S11-z7</strain>
    </source>
</reference>
<comment type="caution">
    <text evidence="1">The sequence shown here is derived from an EMBL/GenBank/DDBJ whole genome shotgun (WGS) entry which is preliminary data.</text>
</comment>
<sequence>MSIKTEYLGFLNSKPLWTNKTLLGLFPFDIEKVLENDVLPDVTEINIRDNEVLGKRIEFFFEYCITNTDRYEIIAKNIQVYQDKITIGELDFLVQDHSGNKTLHIEVVYKFYLYDPLLEGELQQWIGPNRKDTLLQKIEKLKTKQLPLLYREETLSILENLHIDPKSIHQCVCYMANLFVPLSMKKELFPIVNNQSIIGFWISLKDFTSEQYGSSLFNIPKKKDWVTDPKYGDTWFSFTVIKEQVQLALSQKKSPLLWMKSNEDSYKRFFVVWW</sequence>
<keyword evidence="2" id="KW-1185">Reference proteome</keyword>